<evidence type="ECO:0000313" key="8">
    <source>
        <dbReference type="Proteomes" id="UP000199675"/>
    </source>
</evidence>
<dbReference type="Proteomes" id="UP000199675">
    <property type="component" value="Unassembled WGS sequence"/>
</dbReference>
<dbReference type="AlphaFoldDB" id="A0A1H3DIG4"/>
<keyword evidence="4 5" id="KW-0472">Membrane</keyword>
<dbReference type="EMBL" id="FNNE01000012">
    <property type="protein sequence ID" value="SDX65469.1"/>
    <property type="molecule type" value="Genomic_DNA"/>
</dbReference>
<evidence type="ECO:0000259" key="6">
    <source>
        <dbReference type="Pfam" id="PF06803"/>
    </source>
</evidence>
<feature type="transmembrane region" description="Helical" evidence="5">
    <location>
        <begin position="53"/>
        <end position="76"/>
    </location>
</feature>
<dbReference type="GO" id="GO:0012505">
    <property type="term" value="C:endomembrane system"/>
    <property type="evidence" value="ECO:0007669"/>
    <property type="project" value="UniProtKB-SubCell"/>
</dbReference>
<feature type="domain" description="DUF1232" evidence="6">
    <location>
        <begin position="33"/>
        <end position="68"/>
    </location>
</feature>
<evidence type="ECO:0000256" key="2">
    <source>
        <dbReference type="ARBA" id="ARBA00022692"/>
    </source>
</evidence>
<organism evidence="7 8">
    <name type="scientific">Marinobacter mobilis</name>
    <dbReference type="NCBI Taxonomy" id="488533"/>
    <lineage>
        <taxon>Bacteria</taxon>
        <taxon>Pseudomonadati</taxon>
        <taxon>Pseudomonadota</taxon>
        <taxon>Gammaproteobacteria</taxon>
        <taxon>Pseudomonadales</taxon>
        <taxon>Marinobacteraceae</taxon>
        <taxon>Marinobacter</taxon>
    </lineage>
</organism>
<accession>A0A1H3DIG4</accession>
<evidence type="ECO:0000313" key="7">
    <source>
        <dbReference type="EMBL" id="SDX65469.1"/>
    </source>
</evidence>
<dbReference type="InterPro" id="IPR010652">
    <property type="entry name" value="DUF1232"/>
</dbReference>
<protein>
    <recommendedName>
        <fullName evidence="6">DUF1232 domain-containing protein</fullName>
    </recommendedName>
</protein>
<keyword evidence="2 5" id="KW-0812">Transmembrane</keyword>
<reference evidence="7 8" key="1">
    <citation type="submission" date="2016-10" db="EMBL/GenBank/DDBJ databases">
        <authorList>
            <person name="de Groot N.N."/>
        </authorList>
    </citation>
    <scope>NUCLEOTIDE SEQUENCE [LARGE SCALE GENOMIC DNA]</scope>
    <source>
        <strain evidence="7 8">CGMCC 1.7059</strain>
    </source>
</reference>
<name>A0A1H3DIG4_9GAMM</name>
<evidence type="ECO:0000256" key="5">
    <source>
        <dbReference type="SAM" id="Phobius"/>
    </source>
</evidence>
<feature type="transmembrane region" description="Helical" evidence="5">
    <location>
        <begin position="97"/>
        <end position="121"/>
    </location>
</feature>
<evidence type="ECO:0000256" key="1">
    <source>
        <dbReference type="ARBA" id="ARBA00004127"/>
    </source>
</evidence>
<dbReference type="Pfam" id="PF06803">
    <property type="entry name" value="DUF1232"/>
    <property type="match status" value="1"/>
</dbReference>
<dbReference type="STRING" id="488533.SAMN04487960_11280"/>
<dbReference type="OrthoDB" id="9789605at2"/>
<comment type="subcellular location">
    <subcellularLocation>
        <location evidence="1">Endomembrane system</location>
        <topology evidence="1">Multi-pass membrane protein</topology>
    </subcellularLocation>
</comment>
<keyword evidence="8" id="KW-1185">Reference proteome</keyword>
<proteinExistence type="predicted"/>
<sequence length="128" mass="13602">MIGKLKATASRVTNDALIVYFVARDPNTPLFVRLLALAIAAYAMSPIDLIPDFIPIVGYLDDIILLPLGIMLVIKLTPKNVIEASRSKASEVIAKPVSLVAAAVVIVIWLSCASGFGFLVWNAAAGHS</sequence>
<gene>
    <name evidence="7" type="ORF">SAMN04487960_11280</name>
</gene>
<evidence type="ECO:0000256" key="4">
    <source>
        <dbReference type="ARBA" id="ARBA00023136"/>
    </source>
</evidence>
<keyword evidence="3 5" id="KW-1133">Transmembrane helix</keyword>
<feature type="transmembrane region" description="Helical" evidence="5">
    <location>
        <begin position="30"/>
        <end position="47"/>
    </location>
</feature>
<evidence type="ECO:0000256" key="3">
    <source>
        <dbReference type="ARBA" id="ARBA00022989"/>
    </source>
</evidence>
<dbReference type="RefSeq" id="WP_091817294.1">
    <property type="nucleotide sequence ID" value="NZ_FNNE01000012.1"/>
</dbReference>